<evidence type="ECO:0000313" key="1">
    <source>
        <dbReference type="EMBL" id="GFD60243.1"/>
    </source>
</evidence>
<proteinExistence type="predicted"/>
<protein>
    <submittedName>
        <fullName evidence="1">Uncharacterized protein</fullName>
    </submittedName>
</protein>
<organism evidence="1">
    <name type="scientific">Tanacetum cinerariifolium</name>
    <name type="common">Dalmatian daisy</name>
    <name type="synonym">Chrysanthemum cinerariifolium</name>
    <dbReference type="NCBI Taxonomy" id="118510"/>
    <lineage>
        <taxon>Eukaryota</taxon>
        <taxon>Viridiplantae</taxon>
        <taxon>Streptophyta</taxon>
        <taxon>Embryophyta</taxon>
        <taxon>Tracheophyta</taxon>
        <taxon>Spermatophyta</taxon>
        <taxon>Magnoliopsida</taxon>
        <taxon>eudicotyledons</taxon>
        <taxon>Gunneridae</taxon>
        <taxon>Pentapetalae</taxon>
        <taxon>asterids</taxon>
        <taxon>campanulids</taxon>
        <taxon>Asterales</taxon>
        <taxon>Asteraceae</taxon>
        <taxon>Asteroideae</taxon>
        <taxon>Anthemideae</taxon>
        <taxon>Anthemidinae</taxon>
        <taxon>Tanacetum</taxon>
    </lineage>
</organism>
<dbReference type="AlphaFoldDB" id="A0A699XLY6"/>
<sequence>MLLNIRLRALESADAAKVTELASLTAQTAKHTQDLSELGLSCDELSVKASS</sequence>
<name>A0A699XLY6_TANCI</name>
<dbReference type="EMBL" id="BKCJ011875324">
    <property type="protein sequence ID" value="GFD60243.1"/>
    <property type="molecule type" value="Genomic_DNA"/>
</dbReference>
<comment type="caution">
    <text evidence="1">The sequence shown here is derived from an EMBL/GenBank/DDBJ whole genome shotgun (WGS) entry which is preliminary data.</text>
</comment>
<reference evidence="1" key="1">
    <citation type="journal article" date="2019" name="Sci. Rep.">
        <title>Draft genome of Tanacetum cinerariifolium, the natural source of mosquito coil.</title>
        <authorList>
            <person name="Yamashiro T."/>
            <person name="Shiraishi A."/>
            <person name="Satake H."/>
            <person name="Nakayama K."/>
        </authorList>
    </citation>
    <scope>NUCLEOTIDE SEQUENCE</scope>
</reference>
<feature type="non-terminal residue" evidence="1">
    <location>
        <position position="51"/>
    </location>
</feature>
<accession>A0A699XLY6</accession>
<gene>
    <name evidence="1" type="ORF">Tci_932212</name>
</gene>